<dbReference type="InterPro" id="IPR008978">
    <property type="entry name" value="HSP20-like_chaperone"/>
</dbReference>
<comment type="similarity">
    <text evidence="2 3">Belongs to the small heat shock protein (HSP20) family.</text>
</comment>
<dbReference type="CDD" id="cd06470">
    <property type="entry name" value="ACD_IbpA-B_like"/>
    <property type="match status" value="1"/>
</dbReference>
<evidence type="ECO:0000259" key="4">
    <source>
        <dbReference type="PROSITE" id="PS01031"/>
    </source>
</evidence>
<protein>
    <submittedName>
        <fullName evidence="5">Hsp20 family protein</fullName>
    </submittedName>
</protein>
<dbReference type="EMBL" id="JBHRTK010000006">
    <property type="protein sequence ID" value="MFC3205671.1"/>
    <property type="molecule type" value="Genomic_DNA"/>
</dbReference>
<feature type="domain" description="SHSP" evidence="4">
    <location>
        <begin position="26"/>
        <end position="140"/>
    </location>
</feature>
<dbReference type="InterPro" id="IPR037913">
    <property type="entry name" value="ACD_IbpA/B"/>
</dbReference>
<accession>A0ABV7KBH3</accession>
<dbReference type="Proteomes" id="UP001595583">
    <property type="component" value="Unassembled WGS sequence"/>
</dbReference>
<dbReference type="Gene3D" id="2.60.40.790">
    <property type="match status" value="1"/>
</dbReference>
<dbReference type="Pfam" id="PF00011">
    <property type="entry name" value="HSP20"/>
    <property type="match status" value="1"/>
</dbReference>
<name>A0ABV7KBH3_9HYPH</name>
<sequence>MSRMTPFSSPLLLGFDAMEKTLERLAKNGDGYPPYNIERLRGTEGCVERLRITLAVAGFADEDLDVTVEENQLVVRGRQNDDTEREYLHRGIAARQFQRCFVLADGMRVVAAELKNGLLSIELDRPEAQRLVRKINISVKD</sequence>
<dbReference type="InterPro" id="IPR002068">
    <property type="entry name" value="A-crystallin/Hsp20_dom"/>
</dbReference>
<dbReference type="PROSITE" id="PS01031">
    <property type="entry name" value="SHSP"/>
    <property type="match status" value="1"/>
</dbReference>
<organism evidence="5 6">
    <name type="scientific">Aquamicrobium soli</name>
    <dbReference type="NCBI Taxonomy" id="1811518"/>
    <lineage>
        <taxon>Bacteria</taxon>
        <taxon>Pseudomonadati</taxon>
        <taxon>Pseudomonadota</taxon>
        <taxon>Alphaproteobacteria</taxon>
        <taxon>Hyphomicrobiales</taxon>
        <taxon>Phyllobacteriaceae</taxon>
        <taxon>Aquamicrobium</taxon>
    </lineage>
</organism>
<proteinExistence type="inferred from homology"/>
<gene>
    <name evidence="5" type="ORF">ACFOHJ_05560</name>
</gene>
<dbReference type="SUPFAM" id="SSF49764">
    <property type="entry name" value="HSP20-like chaperones"/>
    <property type="match status" value="1"/>
</dbReference>
<keyword evidence="1" id="KW-0346">Stress response</keyword>
<evidence type="ECO:0000313" key="5">
    <source>
        <dbReference type="EMBL" id="MFC3205671.1"/>
    </source>
</evidence>
<evidence type="ECO:0000256" key="3">
    <source>
        <dbReference type="RuleBase" id="RU003616"/>
    </source>
</evidence>
<evidence type="ECO:0000256" key="1">
    <source>
        <dbReference type="ARBA" id="ARBA00023016"/>
    </source>
</evidence>
<dbReference type="PANTHER" id="PTHR47062">
    <property type="match status" value="1"/>
</dbReference>
<keyword evidence="6" id="KW-1185">Reference proteome</keyword>
<dbReference type="RefSeq" id="WP_378219348.1">
    <property type="nucleotide sequence ID" value="NZ_JBHRTK010000006.1"/>
</dbReference>
<evidence type="ECO:0000313" key="6">
    <source>
        <dbReference type="Proteomes" id="UP001595583"/>
    </source>
</evidence>
<comment type="caution">
    <text evidence="5">The sequence shown here is derived from an EMBL/GenBank/DDBJ whole genome shotgun (WGS) entry which is preliminary data.</text>
</comment>
<evidence type="ECO:0000256" key="2">
    <source>
        <dbReference type="PROSITE-ProRule" id="PRU00285"/>
    </source>
</evidence>
<reference evidence="6" key="1">
    <citation type="journal article" date="2019" name="Int. J. Syst. Evol. Microbiol.">
        <title>The Global Catalogue of Microorganisms (GCM) 10K type strain sequencing project: providing services to taxonomists for standard genome sequencing and annotation.</title>
        <authorList>
            <consortium name="The Broad Institute Genomics Platform"/>
            <consortium name="The Broad Institute Genome Sequencing Center for Infectious Disease"/>
            <person name="Wu L."/>
            <person name="Ma J."/>
        </authorList>
    </citation>
    <scope>NUCLEOTIDE SEQUENCE [LARGE SCALE GENOMIC DNA]</scope>
    <source>
        <strain evidence="6">KCTC 52165</strain>
    </source>
</reference>
<dbReference type="PANTHER" id="PTHR47062:SF1">
    <property type="entry name" value="SMALL HEAT SHOCK PROTEIN IBPA"/>
    <property type="match status" value="1"/>
</dbReference>